<organism evidence="2 3">
    <name type="scientific">Streptomyces lasalocidi</name>
    <name type="common">Streptomyces lasaliensis</name>
    <dbReference type="NCBI Taxonomy" id="324833"/>
    <lineage>
        <taxon>Bacteria</taxon>
        <taxon>Bacillati</taxon>
        <taxon>Actinomycetota</taxon>
        <taxon>Actinomycetes</taxon>
        <taxon>Kitasatosporales</taxon>
        <taxon>Streptomycetaceae</taxon>
        <taxon>Streptomyces</taxon>
    </lineage>
</organism>
<dbReference type="EMBL" id="SZNQ01000003">
    <property type="protein sequence ID" value="TKS96087.1"/>
    <property type="molecule type" value="Genomic_DNA"/>
</dbReference>
<gene>
    <name evidence="2" type="ORF">E4U91_35455</name>
</gene>
<evidence type="ECO:0000313" key="3">
    <source>
        <dbReference type="Proteomes" id="UP000305929"/>
    </source>
</evidence>
<dbReference type="AlphaFoldDB" id="A0A4U5W3Y7"/>
<name>A0A4U5W3Y7_STRLS</name>
<sequence>MDDDVILRGPLGEMATAEAAPAGLNPTDLYAGAISWWSAAVSPAVSIVSWPSAPLTVWMAHVHDDASDGSRLVDTLRRLLGGSAPLATHHDVTNGRMYSGAVHSTRRAEHAGTGTSALLLTGSPFTAGPGSSWRSPLLESHTRMAWDGRHNIPTRGFRRHRSAPPHVGALWTPSLKAWRGFLSTDAATWSRVLHLAQRSAPAPLARASSDRWQHDLADAYRWAFHTRPCLTYTPHAGELLDAVCEAEAGWDTALPEKHGGFFLRVGDHVSRMAGTLAAAERTAIHGTHIRAAWSLARRAVKDTCRLVSMERDMVHQIVEYVDDAMRHVSTSEGQASPVLSNTPEGQTYGEYAHGNRSPSGINAVRKLKQWYQDSCQICATTLVLRSLRHRYSEAAHIRAKEDGGPDLTENLLCLCPNCHVRFDGGAFVLTDDLTVVDTVNDRLGAKLKRHQWHYINLDHVRHHRHHWISRNPAPLTALPSEQHETVRGVLQPWLDNLRQQPP</sequence>
<dbReference type="Pfam" id="PF13391">
    <property type="entry name" value="HNH_2"/>
    <property type="match status" value="1"/>
</dbReference>
<accession>A0A4U5W3Y7</accession>
<dbReference type="Proteomes" id="UP000305929">
    <property type="component" value="Unassembled WGS sequence"/>
</dbReference>
<dbReference type="RefSeq" id="WP_137311195.1">
    <property type="nucleotide sequence ID" value="NZ_SZNQ01000003.1"/>
</dbReference>
<reference evidence="2 3" key="1">
    <citation type="submission" date="2019-04" db="EMBL/GenBank/DDBJ databases">
        <title>Streptomyces lasaliensis sp. nov., an Actinomycete isolated from soil which produces the polyether antibiotic lasalocid.</title>
        <authorList>
            <person name="Erwin G."/>
            <person name="Haber C."/>
        </authorList>
    </citation>
    <scope>NUCLEOTIDE SEQUENCE [LARGE SCALE GENOMIC DNA]</scope>
    <source>
        <strain evidence="2 3">X-537</strain>
    </source>
</reference>
<comment type="caution">
    <text evidence="2">The sequence shown here is derived from an EMBL/GenBank/DDBJ whole genome shotgun (WGS) entry which is preliminary data.</text>
</comment>
<feature type="domain" description="HNH nuclease" evidence="1">
    <location>
        <begin position="375"/>
        <end position="429"/>
    </location>
</feature>
<dbReference type="CDD" id="cd00085">
    <property type="entry name" value="HNHc"/>
    <property type="match status" value="1"/>
</dbReference>
<dbReference type="InterPro" id="IPR003615">
    <property type="entry name" value="HNH_nuc"/>
</dbReference>
<evidence type="ECO:0000313" key="2">
    <source>
        <dbReference type="EMBL" id="TKS96087.1"/>
    </source>
</evidence>
<dbReference type="Gene3D" id="1.10.30.50">
    <property type="match status" value="1"/>
</dbReference>
<evidence type="ECO:0000259" key="1">
    <source>
        <dbReference type="Pfam" id="PF13391"/>
    </source>
</evidence>
<proteinExistence type="predicted"/>
<protein>
    <recommendedName>
        <fullName evidence="1">HNH nuclease domain-containing protein</fullName>
    </recommendedName>
</protein>
<keyword evidence="3" id="KW-1185">Reference proteome</keyword>
<dbReference type="OrthoDB" id="4464809at2"/>